<evidence type="ECO:0000256" key="1">
    <source>
        <dbReference type="SAM" id="Phobius"/>
    </source>
</evidence>
<evidence type="ECO:0000313" key="3">
    <source>
        <dbReference type="Proteomes" id="UP000285906"/>
    </source>
</evidence>
<organism evidence="2 3">
    <name type="scientific">Epilithonimonas arachidiradicis</name>
    <dbReference type="NCBI Taxonomy" id="1617282"/>
    <lineage>
        <taxon>Bacteria</taxon>
        <taxon>Pseudomonadati</taxon>
        <taxon>Bacteroidota</taxon>
        <taxon>Flavobacteriia</taxon>
        <taxon>Flavobacteriales</taxon>
        <taxon>Weeksellaceae</taxon>
        <taxon>Chryseobacterium group</taxon>
        <taxon>Epilithonimonas</taxon>
    </lineage>
</organism>
<sequence>MWQKDNSDLSRNCLFAYNVTTYLNCHHFSDDFKKVVEKLTCHIKMTKKRSFRSMVENIFFIFFGATLSSSIARSFHFEKVAV</sequence>
<dbReference type="EMBL" id="RAQH01000007">
    <property type="protein sequence ID" value="RKE86704.1"/>
    <property type="molecule type" value="Genomic_DNA"/>
</dbReference>
<dbReference type="AlphaFoldDB" id="A0A420D808"/>
<protein>
    <submittedName>
        <fullName evidence="2">Uncharacterized protein</fullName>
    </submittedName>
</protein>
<gene>
    <name evidence="2" type="ORF">BXY58_2530</name>
</gene>
<name>A0A420D808_9FLAO</name>
<feature type="transmembrane region" description="Helical" evidence="1">
    <location>
        <begin position="54"/>
        <end position="72"/>
    </location>
</feature>
<accession>A0A420D808</accession>
<dbReference type="Proteomes" id="UP000285906">
    <property type="component" value="Unassembled WGS sequence"/>
</dbReference>
<keyword evidence="1" id="KW-0812">Transmembrane</keyword>
<keyword evidence="1" id="KW-1133">Transmembrane helix</keyword>
<proteinExistence type="predicted"/>
<reference evidence="2 3" key="1">
    <citation type="submission" date="2018-09" db="EMBL/GenBank/DDBJ databases">
        <title>Genomic Encyclopedia of Archaeal and Bacterial Type Strains, Phase II (KMG-II): from individual species to whole genera.</title>
        <authorList>
            <person name="Goeker M."/>
        </authorList>
    </citation>
    <scope>NUCLEOTIDE SEQUENCE [LARGE SCALE GENOMIC DNA]</scope>
    <source>
        <strain evidence="2 3">DSM 27620</strain>
    </source>
</reference>
<evidence type="ECO:0000313" key="2">
    <source>
        <dbReference type="EMBL" id="RKE86704.1"/>
    </source>
</evidence>
<keyword evidence="1" id="KW-0472">Membrane</keyword>
<comment type="caution">
    <text evidence="2">The sequence shown here is derived from an EMBL/GenBank/DDBJ whole genome shotgun (WGS) entry which is preliminary data.</text>
</comment>